<sequence length="425" mass="48382">MDNVILNDVINVISGGTPKTNNSEYWENGTIGWLSINDFNNDLRKVYISEKKITEKGLKNSSTKLLKVDDLIISARGTVGVLAQIGFPMAFNQSCFGLRGKEDIVDNTYLYYCLKNYVSNIQKRGQGSVFNTINLDSFKLMEINIENFINQKKIAAVLSALDDKIELNNQLNAELEQMAKTIYDYWFVQFDFPDENGNPYKSSGGKMIYDEVLKREIPVGWEVKILSEVANITMGQSPSGESYNEQNKGMIFFQGSTDFGWRFPENRIYTTSPTRFAKENDILLSVRAPIGTMNIAMYDCCIGRGLSALNSKENFNSFLIYQMNYFKKKFDYLNSVGTTFGSLTKDDLYNLEFCYPSENILRKFEKTVSTFDSKIKINSKQNQELAQLRDWLLPMLMNGQVRVGSGEYEREEGGLVMVAEGKGKY</sequence>
<dbReference type="CDD" id="cd17243">
    <property type="entry name" value="RMtype1_S_AchA6I-TRD2-CR2_like"/>
    <property type="match status" value="1"/>
</dbReference>
<protein>
    <submittedName>
        <fullName evidence="5">Type I restriction enzyme, S subunit</fullName>
    </submittedName>
</protein>
<accession>A0A1H5SP93</accession>
<dbReference type="Gene3D" id="1.10.287.1120">
    <property type="entry name" value="Bipartite methylase S protein"/>
    <property type="match status" value="1"/>
</dbReference>
<dbReference type="InterPro" id="IPR052021">
    <property type="entry name" value="Type-I_RS_S_subunit"/>
</dbReference>
<keyword evidence="3" id="KW-0238">DNA-binding</keyword>
<dbReference type="RefSeq" id="WP_103912252.1">
    <property type="nucleotide sequence ID" value="NZ_FNUS01000001.1"/>
</dbReference>
<comment type="similarity">
    <text evidence="1">Belongs to the type-I restriction system S methylase family.</text>
</comment>
<dbReference type="CDD" id="cd17495">
    <property type="entry name" value="RMtype1_S_Cep9333ORF4827P-TRD2-CR2_like"/>
    <property type="match status" value="1"/>
</dbReference>
<evidence type="ECO:0000259" key="4">
    <source>
        <dbReference type="Pfam" id="PF01420"/>
    </source>
</evidence>
<dbReference type="AlphaFoldDB" id="A0A1H5SP93"/>
<feature type="domain" description="Type I restriction modification DNA specificity" evidence="4">
    <location>
        <begin position="4"/>
        <end position="177"/>
    </location>
</feature>
<evidence type="ECO:0000313" key="5">
    <source>
        <dbReference type="EMBL" id="SEF51577.1"/>
    </source>
</evidence>
<organism evidence="5 6">
    <name type="scientific">Halpernia humi</name>
    <dbReference type="NCBI Taxonomy" id="493375"/>
    <lineage>
        <taxon>Bacteria</taxon>
        <taxon>Pseudomonadati</taxon>
        <taxon>Bacteroidota</taxon>
        <taxon>Flavobacteriia</taxon>
        <taxon>Flavobacteriales</taxon>
        <taxon>Weeksellaceae</taxon>
        <taxon>Chryseobacterium group</taxon>
        <taxon>Halpernia</taxon>
    </lineage>
</organism>
<dbReference type="EMBL" id="FNUS01000001">
    <property type="protein sequence ID" value="SEF51577.1"/>
    <property type="molecule type" value="Genomic_DNA"/>
</dbReference>
<reference evidence="6" key="1">
    <citation type="submission" date="2016-10" db="EMBL/GenBank/DDBJ databases">
        <authorList>
            <person name="Varghese N."/>
            <person name="Submissions S."/>
        </authorList>
    </citation>
    <scope>NUCLEOTIDE SEQUENCE [LARGE SCALE GENOMIC DNA]</scope>
    <source>
        <strain evidence="6">DSM 21580</strain>
    </source>
</reference>
<evidence type="ECO:0000256" key="3">
    <source>
        <dbReference type="ARBA" id="ARBA00023125"/>
    </source>
</evidence>
<dbReference type="OrthoDB" id="9816225at2"/>
<evidence type="ECO:0000313" key="6">
    <source>
        <dbReference type="Proteomes" id="UP000236738"/>
    </source>
</evidence>
<dbReference type="PANTHER" id="PTHR30408:SF12">
    <property type="entry name" value="TYPE I RESTRICTION ENZYME MJAVIII SPECIFICITY SUBUNIT"/>
    <property type="match status" value="1"/>
</dbReference>
<keyword evidence="2" id="KW-0680">Restriction system</keyword>
<gene>
    <name evidence="5" type="ORF">SAMN05421847_0195</name>
</gene>
<dbReference type="GO" id="GO:0009307">
    <property type="term" value="P:DNA restriction-modification system"/>
    <property type="evidence" value="ECO:0007669"/>
    <property type="project" value="UniProtKB-KW"/>
</dbReference>
<keyword evidence="6" id="KW-1185">Reference proteome</keyword>
<dbReference type="GO" id="GO:0003677">
    <property type="term" value="F:DNA binding"/>
    <property type="evidence" value="ECO:0007669"/>
    <property type="project" value="UniProtKB-KW"/>
</dbReference>
<dbReference type="InterPro" id="IPR044946">
    <property type="entry name" value="Restrct_endonuc_typeI_TRD_sf"/>
</dbReference>
<dbReference type="Proteomes" id="UP000236738">
    <property type="component" value="Unassembled WGS sequence"/>
</dbReference>
<feature type="domain" description="Type I restriction modification DNA specificity" evidence="4">
    <location>
        <begin position="218"/>
        <end position="386"/>
    </location>
</feature>
<dbReference type="Gene3D" id="3.90.220.20">
    <property type="entry name" value="DNA methylase specificity domains"/>
    <property type="match status" value="2"/>
</dbReference>
<dbReference type="Pfam" id="PF01420">
    <property type="entry name" value="Methylase_S"/>
    <property type="match status" value="2"/>
</dbReference>
<evidence type="ECO:0000256" key="1">
    <source>
        <dbReference type="ARBA" id="ARBA00010923"/>
    </source>
</evidence>
<dbReference type="PANTHER" id="PTHR30408">
    <property type="entry name" value="TYPE-1 RESTRICTION ENZYME ECOKI SPECIFICITY PROTEIN"/>
    <property type="match status" value="1"/>
</dbReference>
<dbReference type="SUPFAM" id="SSF116734">
    <property type="entry name" value="DNA methylase specificity domain"/>
    <property type="match status" value="2"/>
</dbReference>
<dbReference type="InterPro" id="IPR000055">
    <property type="entry name" value="Restrct_endonuc_typeI_TRD"/>
</dbReference>
<evidence type="ECO:0000256" key="2">
    <source>
        <dbReference type="ARBA" id="ARBA00022747"/>
    </source>
</evidence>
<name>A0A1H5SP93_9FLAO</name>
<proteinExistence type="inferred from homology"/>